<proteinExistence type="predicted"/>
<evidence type="ECO:0000313" key="2">
    <source>
        <dbReference type="Proteomes" id="UP001382904"/>
    </source>
</evidence>
<sequence>MPVPTRESAVRVPLFETVRDGDRLGVDVIDPAEVRAPGPAPDLFHRIQFLSTVIRLVRKDSHV</sequence>
<comment type="caution">
    <text evidence="1">The sequence shown here is derived from an EMBL/GenBank/DDBJ whole genome shotgun (WGS) entry which is preliminary data.</text>
</comment>
<keyword evidence="2" id="KW-1185">Reference proteome</keyword>
<dbReference type="EMBL" id="JBBKAM010000002">
    <property type="protein sequence ID" value="MEJ8640317.1"/>
    <property type="molecule type" value="Genomic_DNA"/>
</dbReference>
<gene>
    <name evidence="1" type="ORF">WKI68_00550</name>
</gene>
<name>A0ABU8TXH9_9ACTN</name>
<reference evidence="1 2" key="1">
    <citation type="submission" date="2024-03" db="EMBL/GenBank/DDBJ databases">
        <title>Novel Streptomyces species of biotechnological and ecological value are a feature of Machair soil.</title>
        <authorList>
            <person name="Prole J.R."/>
            <person name="Goodfellow M."/>
            <person name="Allenby N."/>
            <person name="Ward A.C."/>
        </authorList>
    </citation>
    <scope>NUCLEOTIDE SEQUENCE [LARGE SCALE GENOMIC DNA]</scope>
    <source>
        <strain evidence="1 2">MS1.HAVA.3</strain>
    </source>
</reference>
<dbReference type="Proteomes" id="UP001382904">
    <property type="component" value="Unassembled WGS sequence"/>
</dbReference>
<organism evidence="1 2">
    <name type="scientific">Streptomyces caledonius</name>
    <dbReference type="NCBI Taxonomy" id="3134107"/>
    <lineage>
        <taxon>Bacteria</taxon>
        <taxon>Bacillati</taxon>
        <taxon>Actinomycetota</taxon>
        <taxon>Actinomycetes</taxon>
        <taxon>Kitasatosporales</taxon>
        <taxon>Streptomycetaceae</taxon>
        <taxon>Streptomyces</taxon>
    </lineage>
</organism>
<accession>A0ABU8TXH9</accession>
<evidence type="ECO:0000313" key="1">
    <source>
        <dbReference type="EMBL" id="MEJ8640317.1"/>
    </source>
</evidence>
<protein>
    <submittedName>
        <fullName evidence="1">Uncharacterized protein</fullName>
    </submittedName>
</protein>